<dbReference type="KEGG" id="mmes:MMSR116_30865"/>
<reference evidence="2 3" key="1">
    <citation type="journal article" date="2012" name="Genet. Mol. Biol.">
        <title>Analysis of 16S rRNA and mxaF genes revealing insights into Methylobacterium niche-specific plant association.</title>
        <authorList>
            <person name="Dourado M.N."/>
            <person name="Andreote F.D."/>
            <person name="Dini-Andreote F."/>
            <person name="Conti R."/>
            <person name="Araujo J.M."/>
            <person name="Araujo W.L."/>
        </authorList>
    </citation>
    <scope>NUCLEOTIDE SEQUENCE [LARGE SCALE GENOMIC DNA]</scope>
    <source>
        <strain evidence="2 3">SR1.6/6</strain>
    </source>
</reference>
<feature type="region of interest" description="Disordered" evidence="1">
    <location>
        <begin position="1"/>
        <end position="24"/>
    </location>
</feature>
<feature type="compositionally biased region" description="Basic residues" evidence="1">
    <location>
        <begin position="1"/>
        <end position="10"/>
    </location>
</feature>
<accession>A0A6B9FVN2</accession>
<gene>
    <name evidence="2" type="ORF">MMSR116_30865</name>
</gene>
<name>A0A6B9FVN2_9HYPH</name>
<organism evidence="2 3">
    <name type="scientific">Methylobacterium mesophilicum SR1.6/6</name>
    <dbReference type="NCBI Taxonomy" id="908290"/>
    <lineage>
        <taxon>Bacteria</taxon>
        <taxon>Pseudomonadati</taxon>
        <taxon>Pseudomonadota</taxon>
        <taxon>Alphaproteobacteria</taxon>
        <taxon>Hyphomicrobiales</taxon>
        <taxon>Methylobacteriaceae</taxon>
        <taxon>Methylobacterium</taxon>
    </lineage>
</organism>
<dbReference type="EMBL" id="CP043538">
    <property type="protein sequence ID" value="QGY05809.1"/>
    <property type="molecule type" value="Genomic_DNA"/>
</dbReference>
<protein>
    <submittedName>
        <fullName evidence="2">Uncharacterized protein</fullName>
    </submittedName>
</protein>
<proteinExistence type="predicted"/>
<evidence type="ECO:0000313" key="2">
    <source>
        <dbReference type="EMBL" id="QGY05809.1"/>
    </source>
</evidence>
<sequence>MTEDKRRRKASAGTGGGGSFEPFADAAGARTIGALSFENGTDRIALHGSLDLMRDKAGLAQARLLKQTIDAIVAVLEAGDLPETVAEAADDAPTSVPNPFA</sequence>
<dbReference type="OrthoDB" id="7276785at2"/>
<dbReference type="RefSeq" id="WP_158169249.1">
    <property type="nucleotide sequence ID" value="NZ_CP043538.1"/>
</dbReference>
<reference evidence="2 3" key="2">
    <citation type="journal article" date="2013" name="Genome Announc.">
        <title>Draft Genome Sequence of Methylobacterium mesophilicum Strain SR1.6/6, Isolated from Citrus sinensis.</title>
        <authorList>
            <person name="Marinho Almeida D."/>
            <person name="Dini-Andreote F."/>
            <person name="Camargo Neves A.A."/>
            <person name="Juca Ramos R.T."/>
            <person name="Andreote F.D."/>
            <person name="Carneiro A.R."/>
            <person name="Oliveira de Souza Lima A."/>
            <person name="Caracciolo Gomes de Sa P.H."/>
            <person name="Ribeiro Barbosa M.S."/>
            <person name="Araujo W.L."/>
            <person name="Silva A."/>
        </authorList>
    </citation>
    <scope>NUCLEOTIDE SEQUENCE [LARGE SCALE GENOMIC DNA]</scope>
    <source>
        <strain evidence="2 3">SR1.6/6</strain>
    </source>
</reference>
<dbReference type="AlphaFoldDB" id="A0A6B9FVN2"/>
<dbReference type="Proteomes" id="UP000012488">
    <property type="component" value="Chromosome"/>
</dbReference>
<evidence type="ECO:0000256" key="1">
    <source>
        <dbReference type="SAM" id="MobiDB-lite"/>
    </source>
</evidence>
<evidence type="ECO:0000313" key="3">
    <source>
        <dbReference type="Proteomes" id="UP000012488"/>
    </source>
</evidence>